<dbReference type="GO" id="GO:0008745">
    <property type="term" value="F:N-acetylmuramoyl-L-alanine amidase activity"/>
    <property type="evidence" value="ECO:0007669"/>
    <property type="project" value="UniProtKB-EC"/>
</dbReference>
<feature type="domain" description="N-acetylmuramoyl-L-alanine amidase" evidence="5">
    <location>
        <begin position="492"/>
        <end position="624"/>
    </location>
</feature>
<dbReference type="PANTHER" id="PTHR30417">
    <property type="entry name" value="N-ACETYLMURAMOYL-L-ALANINE AMIDASE AMID"/>
    <property type="match status" value="1"/>
</dbReference>
<dbReference type="Proteomes" id="UP000280307">
    <property type="component" value="Unassembled WGS sequence"/>
</dbReference>
<comment type="caution">
    <text evidence="6">The sequence shown here is derived from an EMBL/GenBank/DDBJ whole genome shotgun (WGS) entry which is preliminary data.</text>
</comment>
<evidence type="ECO:0000256" key="3">
    <source>
        <dbReference type="ARBA" id="ARBA00022801"/>
    </source>
</evidence>
<evidence type="ECO:0000256" key="1">
    <source>
        <dbReference type="ARBA" id="ARBA00001561"/>
    </source>
</evidence>
<dbReference type="EC" id="3.5.1.28" evidence="2"/>
<evidence type="ECO:0000313" key="6">
    <source>
        <dbReference type="EMBL" id="RRR68966.1"/>
    </source>
</evidence>
<dbReference type="InterPro" id="IPR002502">
    <property type="entry name" value="Amidase_domain"/>
</dbReference>
<evidence type="ECO:0000313" key="7">
    <source>
        <dbReference type="Proteomes" id="UP000280307"/>
    </source>
</evidence>
<dbReference type="Pfam" id="PF01510">
    <property type="entry name" value="Amidase_2"/>
    <property type="match status" value="2"/>
</dbReference>
<dbReference type="InterPro" id="IPR051206">
    <property type="entry name" value="NAMLAA_amidase_2"/>
</dbReference>
<dbReference type="PANTHER" id="PTHR30417:SF1">
    <property type="entry name" value="N-ACETYLMURAMOYL-L-ALANINE AMIDASE AMID"/>
    <property type="match status" value="1"/>
</dbReference>
<dbReference type="GO" id="GO:0009253">
    <property type="term" value="P:peptidoglycan catabolic process"/>
    <property type="evidence" value="ECO:0007669"/>
    <property type="project" value="InterPro"/>
</dbReference>
<dbReference type="AlphaFoldDB" id="A0A426TUM1"/>
<dbReference type="GO" id="GO:0009254">
    <property type="term" value="P:peptidoglycan turnover"/>
    <property type="evidence" value="ECO:0007669"/>
    <property type="project" value="TreeGrafter"/>
</dbReference>
<dbReference type="SMART" id="SM00644">
    <property type="entry name" value="Ami_2"/>
    <property type="match status" value="1"/>
</dbReference>
<organism evidence="6 7">
    <name type="scientific">Candidatus Viridilinea halotolerans</name>
    <dbReference type="NCBI Taxonomy" id="2491704"/>
    <lineage>
        <taxon>Bacteria</taxon>
        <taxon>Bacillati</taxon>
        <taxon>Chloroflexota</taxon>
        <taxon>Chloroflexia</taxon>
        <taxon>Chloroflexales</taxon>
        <taxon>Chloroflexineae</taxon>
        <taxon>Oscillochloridaceae</taxon>
        <taxon>Candidatus Viridilinea</taxon>
    </lineage>
</organism>
<dbReference type="EMBL" id="RSAS01000679">
    <property type="protein sequence ID" value="RRR68966.1"/>
    <property type="molecule type" value="Genomic_DNA"/>
</dbReference>
<sequence length="640" mass="70174">MSDFPTEGSPPFINRRLSVDEWRTYVANYNFGRIAPTRLVLHHTYRPTEAQWAGLTTMRGIQRFYAGKGWWAGPHIFVGPDGIWLASPMSQVGIHAGTGNGSVAQGWYSIGLEMVGYFDTVRPAGRVWEFSLAVMGELSRRLNIAPNKLISFHRDYTNEKSCPGRAVTKDWVWGSVNAYLGNSAPPSPSPTPQPEPNVIEPATELLLEQMREESFRQKSGGQGFNGAWAFHQYATKESLGVPMAPSRTITVEGKQYDFQPFARETLFCEVPNWGDVQTLTKLLNGSIPPAGLGRRLLDETYQLGGSTFRPDWAFHQFALINRMGPPVGKSANITVDGKQYAYQVFAADTLYNLVPNWSDVRLLSQLGNATAAGDVRVREALLGATYRATGQTYRPDWAFHQRARQLGIGTPLAASYQIAVSGARYAIQIYALDTLYNLVPRWSDVRRMNDLVKHGATPPAQVLGMARAASADTTPAPLDDQLAIVRPNPLAMAHTSRNGRTIEQVILHAVPGDSERILSQMSAVGSRFTTHYLVALDGTIYQLVDEERAAWHAGMASADGLWFNLNLTSIGIALERPSTWPEEPAGNTNIQLNALSQLLRDLASHYPLTPSSLILWSSLAGSDGDAAEGLPLAALRAALG</sequence>
<proteinExistence type="predicted"/>
<keyword evidence="3" id="KW-0378">Hydrolase</keyword>
<accession>A0A426TUM1</accession>
<keyword evidence="4" id="KW-0961">Cell wall biogenesis/degradation</keyword>
<dbReference type="SUPFAM" id="SSF55846">
    <property type="entry name" value="N-acetylmuramoyl-L-alanine amidase-like"/>
    <property type="match status" value="2"/>
</dbReference>
<dbReference type="CDD" id="cd06583">
    <property type="entry name" value="PGRP"/>
    <property type="match status" value="2"/>
</dbReference>
<name>A0A426TUM1_9CHLR</name>
<dbReference type="Gene3D" id="3.40.80.10">
    <property type="entry name" value="Peptidoglycan recognition protein-like"/>
    <property type="match status" value="2"/>
</dbReference>
<evidence type="ECO:0000259" key="5">
    <source>
        <dbReference type="SMART" id="SM00644"/>
    </source>
</evidence>
<dbReference type="GO" id="GO:0071555">
    <property type="term" value="P:cell wall organization"/>
    <property type="evidence" value="ECO:0007669"/>
    <property type="project" value="UniProtKB-KW"/>
</dbReference>
<reference evidence="6 7" key="1">
    <citation type="submission" date="2018-12" db="EMBL/GenBank/DDBJ databases">
        <title>Genome Sequence of Candidatus Viridilinea halotolerans isolated from saline sulfide-rich spring.</title>
        <authorList>
            <person name="Grouzdev D.S."/>
            <person name="Burganskaya E.I."/>
            <person name="Krutkina M.S."/>
            <person name="Sukhacheva M.V."/>
            <person name="Gorlenko V.M."/>
        </authorList>
    </citation>
    <scope>NUCLEOTIDE SEQUENCE [LARGE SCALE GENOMIC DNA]</scope>
    <source>
        <strain evidence="6">Chok-6</strain>
    </source>
</reference>
<evidence type="ECO:0000256" key="2">
    <source>
        <dbReference type="ARBA" id="ARBA00011901"/>
    </source>
</evidence>
<dbReference type="InterPro" id="IPR036505">
    <property type="entry name" value="Amidase/PGRP_sf"/>
</dbReference>
<evidence type="ECO:0000256" key="4">
    <source>
        <dbReference type="ARBA" id="ARBA00023316"/>
    </source>
</evidence>
<comment type="catalytic activity">
    <reaction evidence="1">
        <text>Hydrolyzes the link between N-acetylmuramoyl residues and L-amino acid residues in certain cell-wall glycopeptides.</text>
        <dbReference type="EC" id="3.5.1.28"/>
    </reaction>
</comment>
<gene>
    <name evidence="6" type="ORF">EI684_16790</name>
</gene>
<protein>
    <recommendedName>
        <fullName evidence="2">N-acetylmuramoyl-L-alanine amidase</fullName>
        <ecNumber evidence="2">3.5.1.28</ecNumber>
    </recommendedName>
</protein>